<dbReference type="EMBL" id="MH183162">
    <property type="protein sequence ID" value="AWN07717.1"/>
    <property type="molecule type" value="Genomic_DNA"/>
</dbReference>
<evidence type="ECO:0000313" key="2">
    <source>
        <dbReference type="EMBL" id="AWN07717.1"/>
    </source>
</evidence>
<name>A0A2U8UUF8_9CAUD</name>
<keyword evidence="1" id="KW-1133">Transmembrane helix</keyword>
<sequence length="72" mass="7432">MQSTMSPGLLELILLGAGLVSLAVGLVLWKRSERPSGGDLMPTALYGFALIFTVFGISCIAVAGFATLTGMV</sequence>
<evidence type="ECO:0000256" key="1">
    <source>
        <dbReference type="SAM" id="Phobius"/>
    </source>
</evidence>
<keyword evidence="3" id="KW-1185">Reference proteome</keyword>
<reference evidence="3" key="1">
    <citation type="submission" date="2018-04" db="EMBL/GenBank/DDBJ databases">
        <authorList>
            <person name="Go L.Y."/>
            <person name="Mitchell J.A."/>
        </authorList>
    </citation>
    <scope>NUCLEOTIDE SEQUENCE [LARGE SCALE GENOMIC DNA]</scope>
</reference>
<feature type="transmembrane region" description="Helical" evidence="1">
    <location>
        <begin position="12"/>
        <end position="29"/>
    </location>
</feature>
<protein>
    <submittedName>
        <fullName evidence="2">Uncharacterized protein</fullName>
    </submittedName>
</protein>
<dbReference type="RefSeq" id="YP_009801984.1">
    <property type="nucleotide sequence ID" value="NC_047977.1"/>
</dbReference>
<feature type="transmembrane region" description="Helical" evidence="1">
    <location>
        <begin position="44"/>
        <end position="68"/>
    </location>
</feature>
<organism evidence="2 3">
    <name type="scientific">Microbacterium phage Hendrix</name>
    <dbReference type="NCBI Taxonomy" id="2182341"/>
    <lineage>
        <taxon>Viruses</taxon>
        <taxon>Duplodnaviria</taxon>
        <taxon>Heunggongvirae</taxon>
        <taxon>Uroviricota</taxon>
        <taxon>Caudoviricetes</taxon>
        <taxon>Rogerhendrixvirus</taxon>
        <taxon>Rogerhendrixvirus hendrix</taxon>
    </lineage>
</organism>
<proteinExistence type="predicted"/>
<dbReference type="KEGG" id="vg:54992513"/>
<evidence type="ECO:0000313" key="3">
    <source>
        <dbReference type="Proteomes" id="UP000247284"/>
    </source>
</evidence>
<dbReference type="Proteomes" id="UP000247284">
    <property type="component" value="Segment"/>
</dbReference>
<keyword evidence="1" id="KW-0812">Transmembrane</keyword>
<dbReference type="GeneID" id="54992513"/>
<gene>
    <name evidence="2" type="primary">46</name>
    <name evidence="2" type="ORF">PBI_HENDRIX_46</name>
</gene>
<keyword evidence="1" id="KW-0472">Membrane</keyword>
<accession>A0A2U8UUF8</accession>